<dbReference type="EMBL" id="JACBYR010000001">
    <property type="protein sequence ID" value="NYE82812.1"/>
    <property type="molecule type" value="Genomic_DNA"/>
</dbReference>
<name>A0A7Y9ITI4_9BURK</name>
<evidence type="ECO:0008006" key="4">
    <source>
        <dbReference type="Google" id="ProtNLM"/>
    </source>
</evidence>
<proteinExistence type="predicted"/>
<evidence type="ECO:0000256" key="1">
    <source>
        <dbReference type="SAM" id="MobiDB-lite"/>
    </source>
</evidence>
<organism evidence="2 3">
    <name type="scientific">Pigmentiphaga litoralis</name>
    <dbReference type="NCBI Taxonomy" id="516702"/>
    <lineage>
        <taxon>Bacteria</taxon>
        <taxon>Pseudomonadati</taxon>
        <taxon>Pseudomonadota</taxon>
        <taxon>Betaproteobacteria</taxon>
        <taxon>Burkholderiales</taxon>
        <taxon>Alcaligenaceae</taxon>
        <taxon>Pigmentiphaga</taxon>
    </lineage>
</organism>
<dbReference type="AlphaFoldDB" id="A0A7Y9ITI4"/>
<dbReference type="Proteomes" id="UP000542125">
    <property type="component" value="Unassembled WGS sequence"/>
</dbReference>
<keyword evidence="3" id="KW-1185">Reference proteome</keyword>
<reference evidence="2 3" key="1">
    <citation type="submission" date="2020-07" db="EMBL/GenBank/DDBJ databases">
        <title>Genomic Encyclopedia of Type Strains, Phase IV (KMG-V): Genome sequencing to study the core and pangenomes of soil and plant-associated prokaryotes.</title>
        <authorList>
            <person name="Whitman W."/>
        </authorList>
    </citation>
    <scope>NUCLEOTIDE SEQUENCE [LARGE SCALE GENOMIC DNA]</scope>
    <source>
        <strain evidence="2 3">SAS40</strain>
    </source>
</reference>
<evidence type="ECO:0000313" key="2">
    <source>
        <dbReference type="EMBL" id="NYE82812.1"/>
    </source>
</evidence>
<dbReference type="RefSeq" id="WP_179585986.1">
    <property type="nucleotide sequence ID" value="NZ_JACBYR010000001.1"/>
</dbReference>
<protein>
    <recommendedName>
        <fullName evidence="4">Lipoprotein</fullName>
    </recommendedName>
</protein>
<sequence>MPSVIPDLRALRRTCVTGATVACLAVSSLALSGCDRGKDTSLPGAMDPAVRPSGQSGPGAAGDNLPSAASQSGMPSNPPTGGDPVPGSASPTQR</sequence>
<feature type="region of interest" description="Disordered" evidence="1">
    <location>
        <begin position="33"/>
        <end position="94"/>
    </location>
</feature>
<accession>A0A7Y9ITI4</accession>
<comment type="caution">
    <text evidence="2">The sequence shown here is derived from an EMBL/GenBank/DDBJ whole genome shotgun (WGS) entry which is preliminary data.</text>
</comment>
<evidence type="ECO:0000313" key="3">
    <source>
        <dbReference type="Proteomes" id="UP000542125"/>
    </source>
</evidence>
<gene>
    <name evidence="2" type="ORF">FHW18_002083</name>
</gene>